<reference evidence="3" key="1">
    <citation type="journal article" date="2014" name="Genome Announc.">
        <title>Genome sequence and annotation of Acremonium chrysogenum, producer of the beta-lactam antibiotic cephalosporin C.</title>
        <authorList>
            <person name="Terfehr D."/>
            <person name="Dahlmann T.A."/>
            <person name="Specht T."/>
            <person name="Zadra I."/>
            <person name="Kuernsteiner H."/>
            <person name="Kueck U."/>
        </authorList>
    </citation>
    <scope>NUCLEOTIDE SEQUENCE [LARGE SCALE GENOMIC DNA]</scope>
    <source>
        <strain evidence="3">ATCC 11550 / CBS 779.69 / DSM 880 / IAM 14645 / JCM 23072 / IMI 49137</strain>
    </source>
</reference>
<sequence length="70" mass="7554">MGNICGKADSDHFSSPGRTARAASANKPGGKLKAQLAAQKKQTRNDTLNEVSRQGLQGKEPDYANPRNWD</sequence>
<feature type="compositionally biased region" description="Low complexity" evidence="1">
    <location>
        <begin position="31"/>
        <end position="40"/>
    </location>
</feature>
<dbReference type="EMBL" id="JPKY01000039">
    <property type="protein sequence ID" value="KFH44989.1"/>
    <property type="molecule type" value="Genomic_DNA"/>
</dbReference>
<dbReference type="OrthoDB" id="5415072at2759"/>
<dbReference type="AlphaFoldDB" id="A0A086T6K7"/>
<dbReference type="Proteomes" id="UP000029964">
    <property type="component" value="Unassembled WGS sequence"/>
</dbReference>
<evidence type="ECO:0000256" key="1">
    <source>
        <dbReference type="SAM" id="MobiDB-lite"/>
    </source>
</evidence>
<organism evidence="2 3">
    <name type="scientific">Hapsidospora chrysogenum (strain ATCC 11550 / CBS 779.69 / DSM 880 / IAM 14645 / JCM 23072 / IMI 49137)</name>
    <name type="common">Acremonium chrysogenum</name>
    <dbReference type="NCBI Taxonomy" id="857340"/>
    <lineage>
        <taxon>Eukaryota</taxon>
        <taxon>Fungi</taxon>
        <taxon>Dikarya</taxon>
        <taxon>Ascomycota</taxon>
        <taxon>Pezizomycotina</taxon>
        <taxon>Sordariomycetes</taxon>
        <taxon>Hypocreomycetidae</taxon>
        <taxon>Hypocreales</taxon>
        <taxon>Bionectriaceae</taxon>
        <taxon>Hapsidospora</taxon>
    </lineage>
</organism>
<gene>
    <name evidence="2" type="ORF">ACRE_042050</name>
</gene>
<evidence type="ECO:0000313" key="3">
    <source>
        <dbReference type="Proteomes" id="UP000029964"/>
    </source>
</evidence>
<feature type="compositionally biased region" description="Polar residues" evidence="1">
    <location>
        <begin position="45"/>
        <end position="55"/>
    </location>
</feature>
<protein>
    <submittedName>
        <fullName evidence="2">Uncharacterized protein</fullName>
    </submittedName>
</protein>
<proteinExistence type="predicted"/>
<name>A0A086T6K7_HAPC1</name>
<keyword evidence="3" id="KW-1185">Reference proteome</keyword>
<feature type="region of interest" description="Disordered" evidence="1">
    <location>
        <begin position="1"/>
        <end position="70"/>
    </location>
</feature>
<dbReference type="HOGENOM" id="CLU_2757193_0_0_1"/>
<evidence type="ECO:0000313" key="2">
    <source>
        <dbReference type="EMBL" id="KFH44989.1"/>
    </source>
</evidence>
<accession>A0A086T6K7</accession>
<comment type="caution">
    <text evidence="2">The sequence shown here is derived from an EMBL/GenBank/DDBJ whole genome shotgun (WGS) entry which is preliminary data.</text>
</comment>